<name>A0A2H5X9G5_9BACT</name>
<gene>
    <name evidence="6" type="primary">sir_1</name>
    <name evidence="6" type="ORF">HRbin17_00323</name>
</gene>
<comment type="caution">
    <text evidence="6">The sequence shown here is derived from an EMBL/GenBank/DDBJ whole genome shotgun (WGS) entry which is preliminary data.</text>
</comment>
<keyword evidence="3" id="KW-0479">Metal-binding</keyword>
<evidence type="ECO:0000256" key="1">
    <source>
        <dbReference type="ARBA" id="ARBA00010429"/>
    </source>
</evidence>
<dbReference type="EMBL" id="BEHT01000003">
    <property type="protein sequence ID" value="GBC97828.1"/>
    <property type="molecule type" value="Genomic_DNA"/>
</dbReference>
<keyword evidence="3" id="KW-0349">Heme</keyword>
<comment type="similarity">
    <text evidence="1">Belongs to the nitrite and sulfite reductase 4Fe-4S domain family.</text>
</comment>
<evidence type="ECO:0000256" key="4">
    <source>
        <dbReference type="ARBA" id="ARBA00023002"/>
    </source>
</evidence>
<protein>
    <submittedName>
        <fullName evidence="6">Sulfite reductase [ferredoxin]</fullName>
        <ecNumber evidence="6">1.8.7.1</ecNumber>
    </submittedName>
</protein>
<evidence type="ECO:0000313" key="6">
    <source>
        <dbReference type="EMBL" id="GBC97828.1"/>
    </source>
</evidence>
<dbReference type="AlphaFoldDB" id="A0A2H5X9G5"/>
<dbReference type="InterPro" id="IPR051329">
    <property type="entry name" value="NIR_SIR_4Fe-4S"/>
</dbReference>
<accession>A0A2H5X9G5</accession>
<evidence type="ECO:0000259" key="5">
    <source>
        <dbReference type="Pfam" id="PF03460"/>
    </source>
</evidence>
<keyword evidence="3" id="KW-0408">Iron</keyword>
<dbReference type="PANTHER" id="PTHR32439:SF0">
    <property type="entry name" value="FERREDOXIN--NITRITE REDUCTASE, CHLOROPLASTIC"/>
    <property type="match status" value="1"/>
</dbReference>
<proteinExistence type="inferred from homology"/>
<dbReference type="EC" id="1.8.7.1" evidence="6"/>
<organism evidence="6 7">
    <name type="scientific">Candidatus Fervidibacter japonicus</name>
    <dbReference type="NCBI Taxonomy" id="2035412"/>
    <lineage>
        <taxon>Bacteria</taxon>
        <taxon>Candidatus Fervidibacterota</taxon>
        <taxon>Candidatus Fervidibacter</taxon>
    </lineage>
</organism>
<dbReference type="GO" id="GO:0051539">
    <property type="term" value="F:4 iron, 4 sulfur cluster binding"/>
    <property type="evidence" value="ECO:0007669"/>
    <property type="project" value="UniProtKB-KW"/>
</dbReference>
<dbReference type="InterPro" id="IPR036136">
    <property type="entry name" value="Nit/Sulf_reduc_fer-like_dom_sf"/>
</dbReference>
<dbReference type="PANTHER" id="PTHR32439">
    <property type="entry name" value="FERREDOXIN--NITRITE REDUCTASE, CHLOROPLASTIC"/>
    <property type="match status" value="1"/>
</dbReference>
<reference evidence="7" key="1">
    <citation type="submission" date="2017-09" db="EMBL/GenBank/DDBJ databases">
        <title>Metaegenomics of thermophilic ammonia-oxidizing enrichment culture.</title>
        <authorList>
            <person name="Kato S."/>
            <person name="Suzuki K."/>
        </authorList>
    </citation>
    <scope>NUCLEOTIDE SEQUENCE [LARGE SCALE GENOMIC DNA]</scope>
</reference>
<dbReference type="Proteomes" id="UP000236173">
    <property type="component" value="Unassembled WGS sequence"/>
</dbReference>
<dbReference type="Pfam" id="PF03460">
    <property type="entry name" value="NIR_SIR_ferr"/>
    <property type="match status" value="1"/>
</dbReference>
<dbReference type="GO" id="GO:0050311">
    <property type="term" value="F:sulfite reductase (ferredoxin) activity"/>
    <property type="evidence" value="ECO:0007669"/>
    <property type="project" value="UniProtKB-EC"/>
</dbReference>
<feature type="domain" description="Nitrite/Sulfite reductase ferredoxin-like" evidence="5">
    <location>
        <begin position="52"/>
        <end position="117"/>
    </location>
</feature>
<evidence type="ECO:0000256" key="2">
    <source>
        <dbReference type="ARBA" id="ARBA00022485"/>
    </source>
</evidence>
<keyword evidence="2" id="KW-0411">Iron-sulfur</keyword>
<dbReference type="Gene3D" id="3.90.480.20">
    <property type="match status" value="1"/>
</dbReference>
<evidence type="ECO:0000313" key="7">
    <source>
        <dbReference type="Proteomes" id="UP000236173"/>
    </source>
</evidence>
<dbReference type="InterPro" id="IPR005117">
    <property type="entry name" value="NiRdtase/SiRdtase_haem-b_fer"/>
</dbReference>
<keyword evidence="2" id="KW-0004">4Fe-4S</keyword>
<evidence type="ECO:0000256" key="3">
    <source>
        <dbReference type="ARBA" id="ARBA00022617"/>
    </source>
</evidence>
<dbReference type="SUPFAM" id="SSF55124">
    <property type="entry name" value="Nitrite/Sulfite reductase N-terminal domain-like"/>
    <property type="match status" value="1"/>
</dbReference>
<sequence>MEKTLNQFERLKAFKDGLDALDDIMRFARQGNLDGATEDDFHRWKWWGLFHRKQTPGFFMLRLRIPNGKLRAHQIKAIGRIANEFGRGAADLTTRQNIQLRWIEIKDVPEIFERLRRVAIDHRQTGMDNFRNVTGCPVVGLDAEV</sequence>
<keyword evidence="4 6" id="KW-0560">Oxidoreductase</keyword>